<feature type="region of interest" description="Disordered" evidence="6">
    <location>
        <begin position="486"/>
        <end position="523"/>
    </location>
</feature>
<evidence type="ECO:0000256" key="4">
    <source>
        <dbReference type="ARBA" id="ARBA00023134"/>
    </source>
</evidence>
<dbReference type="GO" id="GO:0005730">
    <property type="term" value="C:nucleolus"/>
    <property type="evidence" value="ECO:0007669"/>
    <property type="project" value="UniProtKB-SubCell"/>
</dbReference>
<keyword evidence="2" id="KW-0547">Nucleotide-binding</keyword>
<reference evidence="8 9" key="1">
    <citation type="submission" date="2018-08" db="EMBL/GenBank/DDBJ databases">
        <title>Aphanomyces genome sequencing and annotation.</title>
        <authorList>
            <person name="Minardi D."/>
            <person name="Oidtmann B."/>
            <person name="Van Der Giezen M."/>
            <person name="Studholme D.J."/>
        </authorList>
    </citation>
    <scope>NUCLEOTIDE SEQUENCE [LARGE SCALE GENOMIC DNA]</scope>
    <source>
        <strain evidence="8 9">NJM0002</strain>
    </source>
</reference>
<dbReference type="CDD" id="cd04178">
    <property type="entry name" value="Nucleostemin_like"/>
    <property type="match status" value="1"/>
</dbReference>
<evidence type="ECO:0000313" key="8">
    <source>
        <dbReference type="EMBL" id="RHY31065.1"/>
    </source>
</evidence>
<evidence type="ECO:0000313" key="9">
    <source>
        <dbReference type="Proteomes" id="UP000285060"/>
    </source>
</evidence>
<dbReference type="Gene3D" id="3.40.50.300">
    <property type="entry name" value="P-loop containing nucleotide triphosphate hydrolases"/>
    <property type="match status" value="1"/>
</dbReference>
<dbReference type="Gene3D" id="1.10.1580.10">
    <property type="match status" value="1"/>
</dbReference>
<dbReference type="InterPro" id="IPR050755">
    <property type="entry name" value="TRAFAC_YlqF/YawG_RiboMat"/>
</dbReference>
<dbReference type="EMBL" id="QUSY01000247">
    <property type="protein sequence ID" value="RHY31065.1"/>
    <property type="molecule type" value="Genomic_DNA"/>
</dbReference>
<evidence type="ECO:0000256" key="3">
    <source>
        <dbReference type="ARBA" id="ARBA00023054"/>
    </source>
</evidence>
<gene>
    <name evidence="8" type="ORF">DYB32_003786</name>
</gene>
<evidence type="ECO:0000256" key="6">
    <source>
        <dbReference type="SAM" id="MobiDB-lite"/>
    </source>
</evidence>
<dbReference type="CDD" id="cd00882">
    <property type="entry name" value="Ras_like_GTPase"/>
    <property type="match status" value="1"/>
</dbReference>
<dbReference type="InterPro" id="IPR027417">
    <property type="entry name" value="P-loop_NTPase"/>
</dbReference>
<name>A0A3R7D249_9STRA</name>
<dbReference type="PRINTS" id="PR00326">
    <property type="entry name" value="GTP1OBG"/>
</dbReference>
<dbReference type="InterPro" id="IPR006073">
    <property type="entry name" value="GTP-bd"/>
</dbReference>
<feature type="region of interest" description="Disordered" evidence="6">
    <location>
        <begin position="1"/>
        <end position="28"/>
    </location>
</feature>
<organism evidence="8 9">
    <name type="scientific">Aphanomyces invadans</name>
    <dbReference type="NCBI Taxonomy" id="157072"/>
    <lineage>
        <taxon>Eukaryota</taxon>
        <taxon>Sar</taxon>
        <taxon>Stramenopiles</taxon>
        <taxon>Oomycota</taxon>
        <taxon>Saprolegniomycetes</taxon>
        <taxon>Saprolegniales</taxon>
        <taxon>Verrucalvaceae</taxon>
        <taxon>Aphanomyces</taxon>
    </lineage>
</organism>
<dbReference type="PANTHER" id="PTHR11089:SF30">
    <property type="entry name" value="GUANINE NUCLEOTIDE-BINDING PROTEIN-LIKE 3 HOMOLOG"/>
    <property type="match status" value="1"/>
</dbReference>
<protein>
    <recommendedName>
        <fullName evidence="7">CP-type G domain-containing protein</fullName>
    </recommendedName>
</protein>
<dbReference type="PANTHER" id="PTHR11089">
    <property type="entry name" value="GTP-BINDING PROTEIN-RELATED"/>
    <property type="match status" value="1"/>
</dbReference>
<keyword evidence="3" id="KW-0175">Coiled coil</keyword>
<sequence length="574" mass="62840">MANNKQDKQTRRNEAKAKRRNKSACSASSSILNNALRNHQAKQVLAPGVAPPKLSAAKSLARQQMKLKQKELRANLVNRNRGMSNMPTNLTKTKMSLESLVGQAASASTSFAEAEQERQATAEANEFVKEIDLNDNSRKAYMRELKKVVDRADVILEILDARDPMGCRTIDMEDLMRTKGKKVVLVLNKIDLVPPEVLQPWLAYLRTFYPTIAFKASTQDQKTISSSSGGGKGEKTNGKIIAGSRAVGTEPLMQLLKNYCRSNNIKTSITVGVIGYPNVGKSSVINSLKRSKAASVSSTAGHTKVIQEIHLDNKVKLIDCPGIVFDTHDQDALILRNCVNAESLNDPVPAIEVILKRCSKAQLQSLYGVPPFNDTIEFLVHLAQKLGKLGKGGIPDRKAVARSILQDWNRGKIPFFTPPPAAKDTRLDVGATIVSSFGDDFDLAALNPTVEHLQDEDDNEDEDDMDVGPVCSVTLSHKNAESKGRAASIYDGLDSDDDDSDNDDDESDDETSMQTGGVVRPKFKEDALNIPTALIARRRAKALRKQKRKAAAHQISAAVEDEFCDILDNFDMSG</sequence>
<dbReference type="InterPro" id="IPR030378">
    <property type="entry name" value="G_CP_dom"/>
</dbReference>
<dbReference type="Pfam" id="PF01926">
    <property type="entry name" value="MMR_HSR1"/>
    <property type="match status" value="1"/>
</dbReference>
<keyword evidence="5" id="KW-0539">Nucleus</keyword>
<feature type="domain" description="CP-type G" evidence="7">
    <location>
        <begin position="142"/>
        <end position="326"/>
    </location>
</feature>
<feature type="compositionally biased region" description="Basic and acidic residues" evidence="6">
    <location>
        <begin position="1"/>
        <end position="16"/>
    </location>
</feature>
<evidence type="ECO:0000256" key="2">
    <source>
        <dbReference type="ARBA" id="ARBA00022741"/>
    </source>
</evidence>
<dbReference type="GO" id="GO:0005525">
    <property type="term" value="F:GTP binding"/>
    <property type="evidence" value="ECO:0007669"/>
    <property type="project" value="UniProtKB-KW"/>
</dbReference>
<dbReference type="AlphaFoldDB" id="A0A3R7D249"/>
<dbReference type="GO" id="GO:0050793">
    <property type="term" value="P:regulation of developmental process"/>
    <property type="evidence" value="ECO:0007669"/>
    <property type="project" value="UniProtKB-ARBA"/>
</dbReference>
<dbReference type="FunFam" id="3.40.50.300:FF:000571">
    <property type="entry name" value="Guanine nucleotide-binding protein-like NSN1"/>
    <property type="match status" value="1"/>
</dbReference>
<comment type="caution">
    <text evidence="8">The sequence shown here is derived from an EMBL/GenBank/DDBJ whole genome shotgun (WGS) entry which is preliminary data.</text>
</comment>
<dbReference type="GO" id="GO:0051239">
    <property type="term" value="P:regulation of multicellular organismal process"/>
    <property type="evidence" value="ECO:0007669"/>
    <property type="project" value="UniProtKB-ARBA"/>
</dbReference>
<dbReference type="PROSITE" id="PS51721">
    <property type="entry name" value="G_CP"/>
    <property type="match status" value="1"/>
</dbReference>
<dbReference type="SUPFAM" id="SSF52540">
    <property type="entry name" value="P-loop containing nucleoside triphosphate hydrolases"/>
    <property type="match status" value="1"/>
</dbReference>
<comment type="subcellular location">
    <subcellularLocation>
        <location evidence="1">Nucleus</location>
        <location evidence="1">Nucleolus</location>
    </subcellularLocation>
</comment>
<dbReference type="InterPro" id="IPR023179">
    <property type="entry name" value="GTP-bd_ortho_bundle_sf"/>
</dbReference>
<keyword evidence="9" id="KW-1185">Reference proteome</keyword>
<keyword evidence="4" id="KW-0342">GTP-binding</keyword>
<accession>A0A3R7D249</accession>
<evidence type="ECO:0000256" key="1">
    <source>
        <dbReference type="ARBA" id="ARBA00004604"/>
    </source>
</evidence>
<feature type="compositionally biased region" description="Acidic residues" evidence="6">
    <location>
        <begin position="493"/>
        <end position="511"/>
    </location>
</feature>
<dbReference type="VEuPathDB" id="FungiDB:H310_13715"/>
<proteinExistence type="predicted"/>
<dbReference type="Proteomes" id="UP000285060">
    <property type="component" value="Unassembled WGS sequence"/>
</dbReference>
<dbReference type="FunFam" id="1.10.1580.10:FF:000002">
    <property type="entry name" value="Guanine nucleotide-binding protein-like 3 (nucleolar)-like"/>
    <property type="match status" value="1"/>
</dbReference>
<evidence type="ECO:0000259" key="7">
    <source>
        <dbReference type="PROSITE" id="PS51721"/>
    </source>
</evidence>
<evidence type="ECO:0000256" key="5">
    <source>
        <dbReference type="ARBA" id="ARBA00023242"/>
    </source>
</evidence>